<gene>
    <name evidence="11" type="ordered locus">Phep_2045</name>
</gene>
<dbReference type="InterPro" id="IPR036038">
    <property type="entry name" value="Aminotransferase-like"/>
</dbReference>
<keyword evidence="11" id="KW-0032">Aminotransferase</keyword>
<comment type="pathway">
    <text evidence="3">Amino-acid biosynthesis; L-valine biosynthesis; L-valine from pyruvate: step 4/4.</text>
</comment>
<keyword evidence="11" id="KW-0808">Transferase</keyword>
<comment type="similarity">
    <text evidence="5">Belongs to the class-IV pyridoxal-phosphate-dependent aminotransferase family.</text>
</comment>
<keyword evidence="7" id="KW-0663">Pyridoxal phosphate</keyword>
<evidence type="ECO:0000256" key="9">
    <source>
        <dbReference type="ARBA" id="ARBA00048798"/>
    </source>
</evidence>
<evidence type="ECO:0000256" key="6">
    <source>
        <dbReference type="ARBA" id="ARBA00013053"/>
    </source>
</evidence>
<dbReference type="HOGENOM" id="CLU_020844_4_2_10"/>
<dbReference type="InterPro" id="IPR043132">
    <property type="entry name" value="BCAT-like_C"/>
</dbReference>
<evidence type="ECO:0000256" key="7">
    <source>
        <dbReference type="ARBA" id="ARBA00022898"/>
    </source>
</evidence>
<dbReference type="KEGG" id="phe:Phep_2045"/>
<evidence type="ECO:0000256" key="3">
    <source>
        <dbReference type="ARBA" id="ARBA00004931"/>
    </source>
</evidence>
<proteinExistence type="inferred from homology"/>
<comment type="cofactor">
    <cofactor evidence="1">
        <name>pyridoxal 5'-phosphate</name>
        <dbReference type="ChEBI" id="CHEBI:597326"/>
    </cofactor>
</comment>
<dbReference type="InterPro" id="IPR001544">
    <property type="entry name" value="Aminotrans_IV"/>
</dbReference>
<dbReference type="Gene3D" id="3.20.10.10">
    <property type="entry name" value="D-amino Acid Aminotransferase, subunit A, domain 2"/>
    <property type="match status" value="1"/>
</dbReference>
<dbReference type="STRING" id="485917.Phep_2045"/>
<dbReference type="Proteomes" id="UP000000852">
    <property type="component" value="Chromosome"/>
</dbReference>
<dbReference type="Gene3D" id="3.30.470.10">
    <property type="match status" value="1"/>
</dbReference>
<dbReference type="OrthoDB" id="9805628at2"/>
<organism evidence="11 12">
    <name type="scientific">Pedobacter heparinus (strain ATCC 13125 / DSM 2366 / CIP 104194 / JCM 7457 / NBRC 12017 / NCIMB 9290 / NRRL B-14731 / HIM 762-3)</name>
    <dbReference type="NCBI Taxonomy" id="485917"/>
    <lineage>
        <taxon>Bacteria</taxon>
        <taxon>Pseudomonadati</taxon>
        <taxon>Bacteroidota</taxon>
        <taxon>Sphingobacteriia</taxon>
        <taxon>Sphingobacteriales</taxon>
        <taxon>Sphingobacteriaceae</taxon>
        <taxon>Pedobacter</taxon>
    </lineage>
</organism>
<evidence type="ECO:0000256" key="1">
    <source>
        <dbReference type="ARBA" id="ARBA00001933"/>
    </source>
</evidence>
<evidence type="ECO:0000256" key="5">
    <source>
        <dbReference type="ARBA" id="ARBA00009320"/>
    </source>
</evidence>
<evidence type="ECO:0000313" key="12">
    <source>
        <dbReference type="Proteomes" id="UP000000852"/>
    </source>
</evidence>
<dbReference type="PANTHER" id="PTHR42743">
    <property type="entry name" value="AMINO-ACID AMINOTRANSFERASE"/>
    <property type="match status" value="1"/>
</dbReference>
<evidence type="ECO:0000256" key="10">
    <source>
        <dbReference type="ARBA" id="ARBA00049229"/>
    </source>
</evidence>
<accession>C6XWV6</accession>
<evidence type="ECO:0000256" key="8">
    <source>
        <dbReference type="ARBA" id="ARBA00048212"/>
    </source>
</evidence>
<dbReference type="PANTHER" id="PTHR42743:SF11">
    <property type="entry name" value="AMINODEOXYCHORISMATE LYASE"/>
    <property type="match status" value="1"/>
</dbReference>
<dbReference type="GO" id="GO:0004084">
    <property type="term" value="F:branched-chain-amino-acid transaminase activity"/>
    <property type="evidence" value="ECO:0007669"/>
    <property type="project" value="UniProtKB-EC"/>
</dbReference>
<dbReference type="RefSeq" id="WP_015807863.1">
    <property type="nucleotide sequence ID" value="NC_013061.1"/>
</dbReference>
<dbReference type="GO" id="GO:0008652">
    <property type="term" value="P:amino acid biosynthetic process"/>
    <property type="evidence" value="ECO:0007669"/>
    <property type="project" value="UniProtKB-ARBA"/>
</dbReference>
<comment type="catalytic activity">
    <reaction evidence="9">
        <text>L-isoleucine + 2-oxoglutarate = (S)-3-methyl-2-oxopentanoate + L-glutamate</text>
        <dbReference type="Rhea" id="RHEA:24801"/>
        <dbReference type="ChEBI" id="CHEBI:16810"/>
        <dbReference type="ChEBI" id="CHEBI:29985"/>
        <dbReference type="ChEBI" id="CHEBI:35146"/>
        <dbReference type="ChEBI" id="CHEBI:58045"/>
        <dbReference type="EC" id="2.6.1.42"/>
    </reaction>
</comment>
<dbReference type="AlphaFoldDB" id="C6XWV6"/>
<dbReference type="InterPro" id="IPR043131">
    <property type="entry name" value="BCAT-like_N"/>
</dbReference>
<sequence length="279" mass="31234">MNNNFVFINDAFFQAEHSAILIKDLSVQRGYGIFDFFKTVNSKPVFLDDHLDRFYYSAAQMHLQVGLSRSQLKEILAELMKRNNLPDSGIRITLTGGYSEDGYNLAEKPNLIITQNSFTSNQQAINKEIKLVTYNYQRQLSHIKTLDYLTAIWLQPYIKEHAAEDVLYHNNGALRECPRANFFLVTAANEVLTAGESILKGITRKNILNLVQTDILVAERAITLDDLATAKEAFITSTTKNIMPVTSIDGKNIGNGTIGPVTSKLQELLRQKASTATGI</sequence>
<comment type="pathway">
    <text evidence="2">Amino-acid biosynthesis; L-isoleucine biosynthesis; L-isoleucine from 2-oxobutanoate: step 4/4.</text>
</comment>
<protein>
    <recommendedName>
        <fullName evidence="6">branched-chain-amino-acid transaminase</fullName>
        <ecNumber evidence="6">2.6.1.42</ecNumber>
    </recommendedName>
</protein>
<evidence type="ECO:0000256" key="2">
    <source>
        <dbReference type="ARBA" id="ARBA00004824"/>
    </source>
</evidence>
<comment type="pathway">
    <text evidence="4">Amino-acid biosynthesis; L-leucine biosynthesis; L-leucine from 3-methyl-2-oxobutanoate: step 4/4.</text>
</comment>
<dbReference type="FunFam" id="3.20.10.10:FF:000002">
    <property type="entry name" value="D-alanine aminotransferase"/>
    <property type="match status" value="1"/>
</dbReference>
<dbReference type="EMBL" id="CP001681">
    <property type="protein sequence ID" value="ACU04250.1"/>
    <property type="molecule type" value="Genomic_DNA"/>
</dbReference>
<dbReference type="InterPro" id="IPR050571">
    <property type="entry name" value="Class-IV_PLP-Dep_Aminotrnsfr"/>
</dbReference>
<comment type="catalytic activity">
    <reaction evidence="10">
        <text>L-leucine + 2-oxoglutarate = 4-methyl-2-oxopentanoate + L-glutamate</text>
        <dbReference type="Rhea" id="RHEA:18321"/>
        <dbReference type="ChEBI" id="CHEBI:16810"/>
        <dbReference type="ChEBI" id="CHEBI:17865"/>
        <dbReference type="ChEBI" id="CHEBI:29985"/>
        <dbReference type="ChEBI" id="CHEBI:57427"/>
        <dbReference type="EC" id="2.6.1.42"/>
    </reaction>
</comment>
<dbReference type="CDD" id="cd00449">
    <property type="entry name" value="PLPDE_IV"/>
    <property type="match status" value="1"/>
</dbReference>
<evidence type="ECO:0000256" key="4">
    <source>
        <dbReference type="ARBA" id="ARBA00005072"/>
    </source>
</evidence>
<name>C6XWV6_PEDHD</name>
<keyword evidence="12" id="KW-1185">Reference proteome</keyword>
<dbReference type="GO" id="GO:0046394">
    <property type="term" value="P:carboxylic acid biosynthetic process"/>
    <property type="evidence" value="ECO:0007669"/>
    <property type="project" value="UniProtKB-ARBA"/>
</dbReference>
<dbReference type="SUPFAM" id="SSF56752">
    <property type="entry name" value="D-aminoacid aminotransferase-like PLP-dependent enzymes"/>
    <property type="match status" value="1"/>
</dbReference>
<comment type="catalytic activity">
    <reaction evidence="8">
        <text>L-valine + 2-oxoglutarate = 3-methyl-2-oxobutanoate + L-glutamate</text>
        <dbReference type="Rhea" id="RHEA:24813"/>
        <dbReference type="ChEBI" id="CHEBI:11851"/>
        <dbReference type="ChEBI" id="CHEBI:16810"/>
        <dbReference type="ChEBI" id="CHEBI:29985"/>
        <dbReference type="ChEBI" id="CHEBI:57762"/>
        <dbReference type="EC" id="2.6.1.42"/>
    </reaction>
</comment>
<reference evidence="11 12" key="1">
    <citation type="journal article" date="2009" name="Stand. Genomic Sci.">
        <title>Complete genome sequence of Pedobacter heparinus type strain (HIM 762-3).</title>
        <authorList>
            <person name="Han C."/>
            <person name="Spring S."/>
            <person name="Lapidus A."/>
            <person name="Del Rio T.G."/>
            <person name="Tice H."/>
            <person name="Copeland A."/>
            <person name="Cheng J.F."/>
            <person name="Lucas S."/>
            <person name="Chen F."/>
            <person name="Nolan M."/>
            <person name="Bruce D."/>
            <person name="Goodwin L."/>
            <person name="Pitluck S."/>
            <person name="Ivanova N."/>
            <person name="Mavromatis K."/>
            <person name="Mikhailova N."/>
            <person name="Pati A."/>
            <person name="Chen A."/>
            <person name="Palaniappan K."/>
            <person name="Land M."/>
            <person name="Hauser L."/>
            <person name="Chang Y.J."/>
            <person name="Jeffries C.C."/>
            <person name="Saunders E."/>
            <person name="Chertkov O."/>
            <person name="Brettin T."/>
            <person name="Goker M."/>
            <person name="Rohde M."/>
            <person name="Bristow J."/>
            <person name="Eisen J.A."/>
            <person name="Markowitz V."/>
            <person name="Hugenholtz P."/>
            <person name="Kyrpides N.C."/>
            <person name="Klenk H.P."/>
            <person name="Detter J.C."/>
        </authorList>
    </citation>
    <scope>NUCLEOTIDE SEQUENCE [LARGE SCALE GENOMIC DNA]</scope>
    <source>
        <strain evidence="12">ATCC 13125 / DSM 2366 / CIP 104194 / JCM 7457 / NBRC 12017 / NCIMB 9290 / NRRL B-14731 / HIM 762-3</strain>
    </source>
</reference>
<dbReference type="EC" id="2.6.1.42" evidence="6"/>
<dbReference type="eggNOG" id="COG0115">
    <property type="taxonomic scope" value="Bacteria"/>
</dbReference>
<evidence type="ECO:0000313" key="11">
    <source>
        <dbReference type="EMBL" id="ACU04250.1"/>
    </source>
</evidence>
<dbReference type="Pfam" id="PF01063">
    <property type="entry name" value="Aminotran_4"/>
    <property type="match status" value="1"/>
</dbReference>